<evidence type="ECO:0000313" key="3">
    <source>
        <dbReference type="Proteomes" id="UP001151752"/>
    </source>
</evidence>
<keyword evidence="3" id="KW-1185">Reference proteome</keyword>
<reference evidence="2" key="1">
    <citation type="submission" date="2022-11" db="EMBL/GenBank/DDBJ databases">
        <authorList>
            <person name="Hyden B.L."/>
            <person name="Feng K."/>
            <person name="Yates T."/>
            <person name="Jawdy S."/>
            <person name="Smart L.B."/>
            <person name="Muchero W."/>
        </authorList>
    </citation>
    <scope>NUCLEOTIDE SEQUENCE</scope>
    <source>
        <tissue evidence="2">Shoot tip</tissue>
    </source>
</reference>
<dbReference type="EMBL" id="JAPFFM010000005">
    <property type="protein sequence ID" value="KAJ6762126.1"/>
    <property type="molecule type" value="Genomic_DNA"/>
</dbReference>
<accession>A0A9Q0W8T6</accession>
<sequence>MRYDRMRVVWRYGADNDRRFGKPGGTSSGSTELERSEGDGDLHPLFINMGCVYLCNSIPGSFSAGWTLLASSSQVPEQAALCPCQLLQEITVHIRCFTMI</sequence>
<evidence type="ECO:0000256" key="1">
    <source>
        <dbReference type="SAM" id="MobiDB-lite"/>
    </source>
</evidence>
<feature type="region of interest" description="Disordered" evidence="1">
    <location>
        <begin position="16"/>
        <end position="37"/>
    </location>
</feature>
<dbReference type="Proteomes" id="UP001151752">
    <property type="component" value="Chromosome 19"/>
</dbReference>
<name>A0A9Q0W8T6_9ROSI</name>
<organism evidence="2 3">
    <name type="scientific">Salix koriyanagi</name>
    <dbReference type="NCBI Taxonomy" id="2511006"/>
    <lineage>
        <taxon>Eukaryota</taxon>
        <taxon>Viridiplantae</taxon>
        <taxon>Streptophyta</taxon>
        <taxon>Embryophyta</taxon>
        <taxon>Tracheophyta</taxon>
        <taxon>Spermatophyta</taxon>
        <taxon>Magnoliopsida</taxon>
        <taxon>eudicotyledons</taxon>
        <taxon>Gunneridae</taxon>
        <taxon>Pentapetalae</taxon>
        <taxon>rosids</taxon>
        <taxon>fabids</taxon>
        <taxon>Malpighiales</taxon>
        <taxon>Salicaceae</taxon>
        <taxon>Saliceae</taxon>
        <taxon>Salix</taxon>
    </lineage>
</organism>
<protein>
    <submittedName>
        <fullName evidence="2">Uncharacterized protein</fullName>
    </submittedName>
</protein>
<proteinExistence type="predicted"/>
<comment type="caution">
    <text evidence="2">The sequence shown here is derived from an EMBL/GenBank/DDBJ whole genome shotgun (WGS) entry which is preliminary data.</text>
</comment>
<gene>
    <name evidence="2" type="ORF">OIU74_024747</name>
</gene>
<dbReference type="AlphaFoldDB" id="A0A9Q0W8T6"/>
<reference evidence="2" key="2">
    <citation type="journal article" date="2023" name="Int. J. Mol. Sci.">
        <title>De Novo Assembly and Annotation of 11 Diverse Shrub Willow (Salix) Genomes Reveals Novel Gene Organization in Sex-Linked Regions.</title>
        <authorList>
            <person name="Hyden B."/>
            <person name="Feng K."/>
            <person name="Yates T.B."/>
            <person name="Jawdy S."/>
            <person name="Cereghino C."/>
            <person name="Smart L.B."/>
            <person name="Muchero W."/>
        </authorList>
    </citation>
    <scope>NUCLEOTIDE SEQUENCE</scope>
    <source>
        <tissue evidence="2">Shoot tip</tissue>
    </source>
</reference>
<evidence type="ECO:0000313" key="2">
    <source>
        <dbReference type="EMBL" id="KAJ6762126.1"/>
    </source>
</evidence>